<proteinExistence type="predicted"/>
<dbReference type="RefSeq" id="WP_249320216.1">
    <property type="nucleotide sequence ID" value="NZ_JACRSN010000020.1"/>
</dbReference>
<comment type="caution">
    <text evidence="1">The sequence shown here is derived from an EMBL/GenBank/DDBJ whole genome shotgun (WGS) entry which is preliminary data.</text>
</comment>
<evidence type="ECO:0000313" key="1">
    <source>
        <dbReference type="EMBL" id="MBC8534630.1"/>
    </source>
</evidence>
<name>A0A926DCS6_9FIRM</name>
<gene>
    <name evidence="1" type="ORF">IAG03_11675</name>
</gene>
<evidence type="ECO:0000313" key="2">
    <source>
        <dbReference type="Proteomes" id="UP000651482"/>
    </source>
</evidence>
<protein>
    <submittedName>
        <fullName evidence="1">PHP domain-containing protein</fullName>
    </submittedName>
</protein>
<dbReference type="EMBL" id="JACRSN010000020">
    <property type="protein sequence ID" value="MBC8534630.1"/>
    <property type="molecule type" value="Genomic_DNA"/>
</dbReference>
<sequence>MEYDSLLSALNAKTPEERLAALRKLKALHDSGMLPPPAEGNYVNNHIHTTYSFSPYSPTKAVYTAWMNGLVTAGIMDHDSVAGAEEFIEAGKIVGIATTVALECRISFADTPFRGRRLNNPDQCTVAYVGLHGIPHQNLHEVEAFMAPLREKRNVRNRKMTDNLNRLLAGTGIVLDFDRDILPLSEAKNGGTVTERHLLYALSGKLIEKAGKGEALLAFLQEHFGIIPSGKNHVLLSDAENPFYAYDLLGVLKANFVEQFYVDATEECATIDAFTALAKKTGAIAAYAYLGDVTDSVTGDKKAQTFEDAFLDALIPEVRRRGFKAVTYSPTRNTFEQIERLHRLCEKENLFEVSGEDINSPRQSFKNDLVLSEKYSRLVTSTWALIGHELAATACLSDAMFSAETEKRYPQMQDRVAHYYEIGIRSAD</sequence>
<dbReference type="SUPFAM" id="SSF89550">
    <property type="entry name" value="PHP domain-like"/>
    <property type="match status" value="1"/>
</dbReference>
<dbReference type="AlphaFoldDB" id="A0A926DCS6"/>
<dbReference type="InterPro" id="IPR016195">
    <property type="entry name" value="Pol/histidinol_Pase-like"/>
</dbReference>
<accession>A0A926DCS6</accession>
<dbReference type="Gene3D" id="3.20.20.140">
    <property type="entry name" value="Metal-dependent hydrolases"/>
    <property type="match status" value="1"/>
</dbReference>
<reference evidence="1" key="1">
    <citation type="submission" date="2020-08" db="EMBL/GenBank/DDBJ databases">
        <title>Genome public.</title>
        <authorList>
            <person name="Liu C."/>
            <person name="Sun Q."/>
        </authorList>
    </citation>
    <scope>NUCLEOTIDE SEQUENCE</scope>
    <source>
        <strain evidence="1">NSJ-40</strain>
    </source>
</reference>
<dbReference type="Proteomes" id="UP000651482">
    <property type="component" value="Unassembled WGS sequence"/>
</dbReference>
<keyword evidence="2" id="KW-1185">Reference proteome</keyword>
<organism evidence="1 2">
    <name type="scientific">Yeguia hominis</name>
    <dbReference type="NCBI Taxonomy" id="2763662"/>
    <lineage>
        <taxon>Bacteria</taxon>
        <taxon>Bacillati</taxon>
        <taxon>Bacillota</taxon>
        <taxon>Clostridia</taxon>
        <taxon>Eubacteriales</taxon>
        <taxon>Yeguiaceae</taxon>
        <taxon>Yeguia</taxon>
    </lineage>
</organism>